<evidence type="ECO:0000256" key="5">
    <source>
        <dbReference type="ARBA" id="ARBA00022989"/>
    </source>
</evidence>
<dbReference type="InterPro" id="IPR003593">
    <property type="entry name" value="AAA+_ATPase"/>
</dbReference>
<keyword evidence="5 7" id="KW-1133">Transmembrane helix</keyword>
<dbReference type="SUPFAM" id="SSF52540">
    <property type="entry name" value="P-loop containing nucleoside triphosphate hydrolases"/>
    <property type="match status" value="1"/>
</dbReference>
<feature type="transmembrane region" description="Helical" evidence="7">
    <location>
        <begin position="21"/>
        <end position="39"/>
    </location>
</feature>
<dbReference type="PANTHER" id="PTHR43394">
    <property type="entry name" value="ATP-DEPENDENT PERMEASE MDL1, MITOCHONDRIAL"/>
    <property type="match status" value="1"/>
</dbReference>
<protein>
    <submittedName>
        <fullName evidence="10">ABC transporter ATP-binding protein</fullName>
    </submittedName>
</protein>
<dbReference type="Pfam" id="PF00664">
    <property type="entry name" value="ABC_membrane"/>
    <property type="match status" value="1"/>
</dbReference>
<dbReference type="Proteomes" id="UP001500298">
    <property type="component" value="Unassembled WGS sequence"/>
</dbReference>
<evidence type="ECO:0000256" key="3">
    <source>
        <dbReference type="ARBA" id="ARBA00022741"/>
    </source>
</evidence>
<evidence type="ECO:0000256" key="1">
    <source>
        <dbReference type="ARBA" id="ARBA00004651"/>
    </source>
</evidence>
<dbReference type="EMBL" id="BAABJX010000052">
    <property type="protein sequence ID" value="GAA4844751.1"/>
    <property type="molecule type" value="Genomic_DNA"/>
</dbReference>
<dbReference type="Gene3D" id="1.20.1560.10">
    <property type="entry name" value="ABC transporter type 1, transmembrane domain"/>
    <property type="match status" value="1"/>
</dbReference>
<evidence type="ECO:0000313" key="10">
    <source>
        <dbReference type="EMBL" id="GAA4844751.1"/>
    </source>
</evidence>
<evidence type="ECO:0000256" key="4">
    <source>
        <dbReference type="ARBA" id="ARBA00022840"/>
    </source>
</evidence>
<dbReference type="Pfam" id="PF00005">
    <property type="entry name" value="ABC_tran"/>
    <property type="match status" value="1"/>
</dbReference>
<dbReference type="InterPro" id="IPR027417">
    <property type="entry name" value="P-loop_NTPase"/>
</dbReference>
<dbReference type="InterPro" id="IPR003439">
    <property type="entry name" value="ABC_transporter-like_ATP-bd"/>
</dbReference>
<comment type="caution">
    <text evidence="10">The sequence shown here is derived from an EMBL/GenBank/DDBJ whole genome shotgun (WGS) entry which is preliminary data.</text>
</comment>
<name>A0ABP9DHP8_9BACT</name>
<dbReference type="RefSeq" id="WP_345373592.1">
    <property type="nucleotide sequence ID" value="NZ_BAABJX010000052.1"/>
</dbReference>
<dbReference type="CDD" id="cd03251">
    <property type="entry name" value="ABCC_MsbA"/>
    <property type="match status" value="1"/>
</dbReference>
<dbReference type="PANTHER" id="PTHR43394:SF1">
    <property type="entry name" value="ATP-BINDING CASSETTE SUB-FAMILY B MEMBER 10, MITOCHONDRIAL"/>
    <property type="match status" value="1"/>
</dbReference>
<keyword evidence="4 10" id="KW-0067">ATP-binding</keyword>
<organism evidence="10 11">
    <name type="scientific">Algivirga pacifica</name>
    <dbReference type="NCBI Taxonomy" id="1162670"/>
    <lineage>
        <taxon>Bacteria</taxon>
        <taxon>Pseudomonadati</taxon>
        <taxon>Bacteroidota</taxon>
        <taxon>Cytophagia</taxon>
        <taxon>Cytophagales</taxon>
        <taxon>Flammeovirgaceae</taxon>
        <taxon>Algivirga</taxon>
    </lineage>
</organism>
<evidence type="ECO:0000256" key="2">
    <source>
        <dbReference type="ARBA" id="ARBA00022692"/>
    </source>
</evidence>
<feature type="transmembrane region" description="Helical" evidence="7">
    <location>
        <begin position="91"/>
        <end position="112"/>
    </location>
</feature>
<evidence type="ECO:0000256" key="7">
    <source>
        <dbReference type="SAM" id="Phobius"/>
    </source>
</evidence>
<dbReference type="CDD" id="cd18552">
    <property type="entry name" value="ABC_6TM_MsbA_like"/>
    <property type="match status" value="1"/>
</dbReference>
<proteinExistence type="predicted"/>
<gene>
    <name evidence="10" type="ORF">GCM10023331_31970</name>
</gene>
<evidence type="ECO:0000259" key="8">
    <source>
        <dbReference type="PROSITE" id="PS50893"/>
    </source>
</evidence>
<sequence length="611" mass="68114">MKTYFRLLEFAKPITPFLVPYFILTILYTVFSLVNFAMLTPLMDVLFNEIPEQAPEGQLYWDDFTLSKEFIKGYFYQEFARIIEESGKMTVLAIVCGVTITASLFANIFRYVSRRMSEGLKATTVARIRAALFDKITSLHIGYFTNQHKGDLMSRATNDVFAVEASITQSITTFVKEPITLIVFFAYLFTLSFELTIFTFLIIPISGGVISYIAKKLKKHSKNAQQFSASLLSVLDETLGGMRVIKAFGSERYVKSKFDFENQEYVKSFRKMANRKELASPYSEVMGMVFVGIILFYGGSLVLDKGEEAPLTASEFITYIAFFTQVLNPAKAISNAIGNVQRGLVAGERILEVLDLEPSIQDQSKSLPLKSFDEAITFDKVSFAYGDKQVLHDISFRLEKGKTVALVGPSGGGKSTIADLIPRFYDPSGGQILIDGKDLKEYTIDSLRDYMGIVTQESILFHDTVFNNIAFGQPDASREEVIQAAKIANAHNFIMNMEDGYDTMIGERGAKLSGGQRQRLSIARAVFKNPSILILDEATSALDTVSEKLVQDAITNLMKDRTALVIAHRLSTIQNADLIIVIKEGRVVEQGTHDSLIAKGGVYKTLQELQS</sequence>
<dbReference type="GO" id="GO:0005524">
    <property type="term" value="F:ATP binding"/>
    <property type="evidence" value="ECO:0007669"/>
    <property type="project" value="UniProtKB-KW"/>
</dbReference>
<evidence type="ECO:0000259" key="9">
    <source>
        <dbReference type="PROSITE" id="PS50929"/>
    </source>
</evidence>
<dbReference type="PROSITE" id="PS50893">
    <property type="entry name" value="ABC_TRANSPORTER_2"/>
    <property type="match status" value="1"/>
</dbReference>
<dbReference type="PROSITE" id="PS50929">
    <property type="entry name" value="ABC_TM1F"/>
    <property type="match status" value="1"/>
</dbReference>
<dbReference type="SUPFAM" id="SSF90123">
    <property type="entry name" value="ABC transporter transmembrane region"/>
    <property type="match status" value="1"/>
</dbReference>
<dbReference type="Gene3D" id="3.40.50.300">
    <property type="entry name" value="P-loop containing nucleotide triphosphate hydrolases"/>
    <property type="match status" value="1"/>
</dbReference>
<feature type="domain" description="ABC transmembrane type-1" evidence="9">
    <location>
        <begin position="22"/>
        <end position="342"/>
    </location>
</feature>
<dbReference type="InterPro" id="IPR017871">
    <property type="entry name" value="ABC_transporter-like_CS"/>
</dbReference>
<dbReference type="SMART" id="SM00382">
    <property type="entry name" value="AAA"/>
    <property type="match status" value="1"/>
</dbReference>
<keyword evidence="3" id="KW-0547">Nucleotide-binding</keyword>
<dbReference type="InterPro" id="IPR011527">
    <property type="entry name" value="ABC1_TM_dom"/>
</dbReference>
<evidence type="ECO:0000256" key="6">
    <source>
        <dbReference type="ARBA" id="ARBA00023136"/>
    </source>
</evidence>
<reference evidence="11" key="1">
    <citation type="journal article" date="2019" name="Int. J. Syst. Evol. Microbiol.">
        <title>The Global Catalogue of Microorganisms (GCM) 10K type strain sequencing project: providing services to taxonomists for standard genome sequencing and annotation.</title>
        <authorList>
            <consortium name="The Broad Institute Genomics Platform"/>
            <consortium name="The Broad Institute Genome Sequencing Center for Infectious Disease"/>
            <person name="Wu L."/>
            <person name="Ma J."/>
        </authorList>
    </citation>
    <scope>NUCLEOTIDE SEQUENCE [LARGE SCALE GENOMIC DNA]</scope>
    <source>
        <strain evidence="11">JCM 18326</strain>
    </source>
</reference>
<feature type="domain" description="ABC transporter" evidence="8">
    <location>
        <begin position="376"/>
        <end position="609"/>
    </location>
</feature>
<comment type="subcellular location">
    <subcellularLocation>
        <location evidence="1">Cell membrane</location>
        <topology evidence="1">Multi-pass membrane protein</topology>
    </subcellularLocation>
</comment>
<keyword evidence="6 7" id="KW-0472">Membrane</keyword>
<evidence type="ECO:0000313" key="11">
    <source>
        <dbReference type="Proteomes" id="UP001500298"/>
    </source>
</evidence>
<keyword evidence="2 7" id="KW-0812">Transmembrane</keyword>
<dbReference type="InterPro" id="IPR036640">
    <property type="entry name" value="ABC1_TM_sf"/>
</dbReference>
<accession>A0ABP9DHP8</accession>
<keyword evidence="11" id="KW-1185">Reference proteome</keyword>
<dbReference type="InterPro" id="IPR039421">
    <property type="entry name" value="Type_1_exporter"/>
</dbReference>
<dbReference type="PROSITE" id="PS00211">
    <property type="entry name" value="ABC_TRANSPORTER_1"/>
    <property type="match status" value="1"/>
</dbReference>